<keyword evidence="1" id="KW-0812">Transmembrane</keyword>
<feature type="transmembrane region" description="Helical" evidence="1">
    <location>
        <begin position="6"/>
        <end position="25"/>
    </location>
</feature>
<keyword evidence="1" id="KW-0472">Membrane</keyword>
<sequence>MNKKKVIIGVVMAAIFIMMVFVPVADNTNTAQINTAIPQQVTACQLNNQATPHFLLNHPNITINMVKLQDGFMISTFINGSLSSWVIYQNNIQAGRVNIIAFNDGNFSFYSHNVNESNMTGAVNTSNMANHTQASIAATYTPGDAKYSTGLFGWAASFSPSELELLSIALGSGATVAGVIAFFTTGTIVGIPLAAIPAVAAAIMGVGSVAIGILAYECGNGGYIGTTWFGSPEFGCNPVPWGF</sequence>
<keyword evidence="3" id="KW-1185">Reference proteome</keyword>
<evidence type="ECO:0000313" key="2">
    <source>
        <dbReference type="EMBL" id="ARD85175.1"/>
    </source>
</evidence>
<dbReference type="EMBL" id="CP015363">
    <property type="protein sequence ID" value="ARD85175.1"/>
    <property type="molecule type" value="Genomic_DNA"/>
</dbReference>
<feature type="transmembrane region" description="Helical" evidence="1">
    <location>
        <begin position="165"/>
        <end position="189"/>
    </location>
</feature>
<name>A0A1V0N505_9ARCH</name>
<keyword evidence="1" id="KW-1133">Transmembrane helix</keyword>
<organism evidence="2 3">
    <name type="scientific">Ferroplasma acidiphilum</name>
    <dbReference type="NCBI Taxonomy" id="74969"/>
    <lineage>
        <taxon>Archaea</taxon>
        <taxon>Methanobacteriati</taxon>
        <taxon>Thermoplasmatota</taxon>
        <taxon>Thermoplasmata</taxon>
        <taxon>Thermoplasmatales</taxon>
        <taxon>Ferroplasmaceae</taxon>
        <taxon>Ferroplasma</taxon>
    </lineage>
</organism>
<dbReference type="Proteomes" id="UP000192050">
    <property type="component" value="Chromosome"/>
</dbReference>
<dbReference type="STRING" id="74969.FAD_1308"/>
<dbReference type="KEGG" id="fai:FAD_1308"/>
<evidence type="ECO:0000313" key="3">
    <source>
        <dbReference type="Proteomes" id="UP000192050"/>
    </source>
</evidence>
<gene>
    <name evidence="2" type="ORF">FAD_1308</name>
</gene>
<feature type="transmembrane region" description="Helical" evidence="1">
    <location>
        <begin position="195"/>
        <end position="216"/>
    </location>
</feature>
<dbReference type="RefSeq" id="WP_081142785.1">
    <property type="nucleotide sequence ID" value="NZ_CP015363.1"/>
</dbReference>
<protein>
    <submittedName>
        <fullName evidence="2">Uncharacterized protein</fullName>
    </submittedName>
</protein>
<accession>A0A1V0N505</accession>
<reference evidence="2 3" key="1">
    <citation type="submission" date="2011-10" db="EMBL/GenBank/DDBJ databases">
        <title>Metabolic and evolutionary patterns in the extreme acidophile Ferroplasma acidiphilum.</title>
        <authorList>
            <person name="Golyshina O.V."/>
            <person name="Kozyavkin S.A."/>
            <person name="Tatusov R.L."/>
            <person name="Slesarev A.I."/>
            <person name="Golyshin P.N."/>
        </authorList>
    </citation>
    <scope>NUCLEOTIDE SEQUENCE [LARGE SCALE GENOMIC DNA]</scope>
    <source>
        <strain evidence="3">Y</strain>
    </source>
</reference>
<dbReference type="GeneID" id="31676803"/>
<dbReference type="AlphaFoldDB" id="A0A1V0N505"/>
<proteinExistence type="predicted"/>
<evidence type="ECO:0000256" key="1">
    <source>
        <dbReference type="SAM" id="Phobius"/>
    </source>
</evidence>